<accession>A0ABT8FH83</accession>
<sequence>MARETWRTVSARQAGMVSRAQLAAVGVDRFAVRNQVAAGRWVLRSATVVSTTTGELTRLQTMWLGVLHAGDRSVLGDLTAAELAGLRHWHRETVTVLVPYDLDLDDDVPGVHLARTRRRLSSMQDPSSPLPRLRIEPAVLHFAAYQPSPRTAQGVVAAAVQQQLTTAADLLAWVDRMRPLRKAPVLRSALADIGRGSHSVSELDLVRLCRDHGLRTPDRQVRRRDGEGRLRFTDAEWLLPDGSVLVLEVDGSFHMAVEQWEDDLARQRRLTTVSRRVVRCTSRELRDEPARLATDLRRLGVPRAARPAS</sequence>
<dbReference type="RefSeq" id="WP_300952879.1">
    <property type="nucleotide sequence ID" value="NZ_JAUHJQ010000004.1"/>
</dbReference>
<gene>
    <name evidence="1" type="ORF">QWY28_12445</name>
</gene>
<name>A0ABT8FH83_9ACTN</name>
<evidence type="ECO:0000313" key="1">
    <source>
        <dbReference type="EMBL" id="MDN4173762.1"/>
    </source>
</evidence>
<protein>
    <recommendedName>
        <fullName evidence="3">DUF559 domain-containing protein</fullName>
    </recommendedName>
</protein>
<evidence type="ECO:0008006" key="3">
    <source>
        <dbReference type="Google" id="ProtNLM"/>
    </source>
</evidence>
<reference evidence="1" key="1">
    <citation type="submission" date="2023-06" db="EMBL/GenBank/DDBJ databases">
        <title>Draft genome sequence of Nocardioides sp. SOB77.</title>
        <authorList>
            <person name="Zhang G."/>
        </authorList>
    </citation>
    <scope>NUCLEOTIDE SEQUENCE</scope>
    <source>
        <strain evidence="1">SOB77</strain>
    </source>
</reference>
<evidence type="ECO:0000313" key="2">
    <source>
        <dbReference type="Proteomes" id="UP001168620"/>
    </source>
</evidence>
<keyword evidence="2" id="KW-1185">Reference proteome</keyword>
<dbReference type="Proteomes" id="UP001168620">
    <property type="component" value="Unassembled WGS sequence"/>
</dbReference>
<proteinExistence type="predicted"/>
<organism evidence="1 2">
    <name type="scientific">Nocardioides oceani</name>
    <dbReference type="NCBI Taxonomy" id="3058369"/>
    <lineage>
        <taxon>Bacteria</taxon>
        <taxon>Bacillati</taxon>
        <taxon>Actinomycetota</taxon>
        <taxon>Actinomycetes</taxon>
        <taxon>Propionibacteriales</taxon>
        <taxon>Nocardioidaceae</taxon>
        <taxon>Nocardioides</taxon>
    </lineage>
</organism>
<comment type="caution">
    <text evidence="1">The sequence shown here is derived from an EMBL/GenBank/DDBJ whole genome shotgun (WGS) entry which is preliminary data.</text>
</comment>
<dbReference type="EMBL" id="JAUHJQ010000004">
    <property type="protein sequence ID" value="MDN4173762.1"/>
    <property type="molecule type" value="Genomic_DNA"/>
</dbReference>